<keyword evidence="1" id="KW-0040">ANK repeat</keyword>
<feature type="repeat" description="ANK" evidence="1">
    <location>
        <begin position="85"/>
        <end position="119"/>
    </location>
</feature>
<dbReference type="InterPro" id="IPR036770">
    <property type="entry name" value="Ankyrin_rpt-contain_sf"/>
</dbReference>
<evidence type="ECO:0000313" key="4">
    <source>
        <dbReference type="WBParaSite" id="nRc.2.0.1.t12455-RA"/>
    </source>
</evidence>
<dbReference type="SMART" id="SM00248">
    <property type="entry name" value="ANK"/>
    <property type="match status" value="4"/>
</dbReference>
<feature type="compositionally biased region" description="Basic and acidic residues" evidence="2">
    <location>
        <begin position="270"/>
        <end position="282"/>
    </location>
</feature>
<dbReference type="AlphaFoldDB" id="A0A915IE49"/>
<dbReference type="InterPro" id="IPR002110">
    <property type="entry name" value="Ankyrin_rpt"/>
</dbReference>
<accession>A0A915IE49</accession>
<dbReference type="PANTHER" id="PTHR24184">
    <property type="entry name" value="SI:CH211-189E2.2"/>
    <property type="match status" value="1"/>
</dbReference>
<feature type="region of interest" description="Disordered" evidence="2">
    <location>
        <begin position="219"/>
        <end position="250"/>
    </location>
</feature>
<feature type="compositionally biased region" description="Low complexity" evidence="2">
    <location>
        <begin position="325"/>
        <end position="337"/>
    </location>
</feature>
<dbReference type="SUPFAM" id="SSF48403">
    <property type="entry name" value="Ankyrin repeat"/>
    <property type="match status" value="1"/>
</dbReference>
<evidence type="ECO:0000313" key="3">
    <source>
        <dbReference type="Proteomes" id="UP000887565"/>
    </source>
</evidence>
<dbReference type="PROSITE" id="PS50297">
    <property type="entry name" value="ANK_REP_REGION"/>
    <property type="match status" value="1"/>
</dbReference>
<dbReference type="Proteomes" id="UP000887565">
    <property type="component" value="Unplaced"/>
</dbReference>
<protein>
    <submittedName>
        <fullName evidence="4">Uncharacterized protein</fullName>
    </submittedName>
</protein>
<proteinExistence type="predicted"/>
<evidence type="ECO:0000256" key="2">
    <source>
        <dbReference type="SAM" id="MobiDB-lite"/>
    </source>
</evidence>
<dbReference type="WBParaSite" id="nRc.2.0.1.t12455-RA">
    <property type="protein sequence ID" value="nRc.2.0.1.t12455-RA"/>
    <property type="gene ID" value="nRc.2.0.1.g12455"/>
</dbReference>
<feature type="region of interest" description="Disordered" evidence="2">
    <location>
        <begin position="266"/>
        <end position="337"/>
    </location>
</feature>
<dbReference type="Gene3D" id="1.25.40.20">
    <property type="entry name" value="Ankyrin repeat-containing domain"/>
    <property type="match status" value="2"/>
</dbReference>
<organism evidence="3 4">
    <name type="scientific">Romanomermis culicivorax</name>
    <name type="common">Nematode worm</name>
    <dbReference type="NCBI Taxonomy" id="13658"/>
    <lineage>
        <taxon>Eukaryota</taxon>
        <taxon>Metazoa</taxon>
        <taxon>Ecdysozoa</taxon>
        <taxon>Nematoda</taxon>
        <taxon>Enoplea</taxon>
        <taxon>Dorylaimia</taxon>
        <taxon>Mermithida</taxon>
        <taxon>Mermithoidea</taxon>
        <taxon>Mermithidae</taxon>
        <taxon>Romanomermis</taxon>
    </lineage>
</organism>
<dbReference type="PROSITE" id="PS50088">
    <property type="entry name" value="ANK_REPEAT"/>
    <property type="match status" value="1"/>
</dbReference>
<keyword evidence="3" id="KW-1185">Reference proteome</keyword>
<reference evidence="4" key="1">
    <citation type="submission" date="2022-11" db="UniProtKB">
        <authorList>
            <consortium name="WormBaseParasite"/>
        </authorList>
    </citation>
    <scope>IDENTIFICATION</scope>
</reference>
<dbReference type="Pfam" id="PF12796">
    <property type="entry name" value="Ank_2"/>
    <property type="match status" value="2"/>
</dbReference>
<dbReference type="PANTHER" id="PTHR24184:SF11">
    <property type="entry name" value="ANKYRIN REPEAT AND SOCS BOX CONTAINING 3"/>
    <property type="match status" value="1"/>
</dbReference>
<name>A0A915IE49_ROMCU</name>
<evidence type="ECO:0000256" key="1">
    <source>
        <dbReference type="PROSITE-ProRule" id="PRU00023"/>
    </source>
</evidence>
<sequence>MSELLLSRKAMVNAQDKKLRTCAHYAAARAQLESLKLLRKYCGSFDLLNHRGDLPIHEAVQCGNYACVEYLLSLNEKFSNAKNHIGRTPLHLAAASKSDDVKLCKLLVENGGFVDALVTGKNRKLYTPLDIAEAKRNQEIIAYLRYILAKRAQDVKKEEIEGLERSTASNDEDCVKNRTMDTMVQTIMEDRKIKHKCRKYRRKRYKTVYIFRSRTPETTALAKKSGDIEDQGGENFGETQDEKSKLPDEEDACVNKVQNSLLHAQVSKDQIIEHDRVGDRPNADSLSNRNGANVDKPQPSKPTAPSYAVASPSHRNGRGTLSQMSSHWSSTAAATARSPKLITSVENAAEEREHFLKEEKRLLQQLATLKRVELMYGKMQEKYLVRKMVENWRDMTKPRKKIDGAETEEYLKINTFQSWEKYLYDENILIES</sequence>